<name>A0A8S1C1D4_9INSE</name>
<evidence type="ECO:0000313" key="1">
    <source>
        <dbReference type="EMBL" id="CAB3359904.1"/>
    </source>
</evidence>
<accession>A0A8S1C1D4</accession>
<evidence type="ECO:0000313" key="2">
    <source>
        <dbReference type="Proteomes" id="UP000494165"/>
    </source>
</evidence>
<reference evidence="1 2" key="1">
    <citation type="submission" date="2020-04" db="EMBL/GenBank/DDBJ databases">
        <authorList>
            <person name="Alioto T."/>
            <person name="Alioto T."/>
            <person name="Gomez Garrido J."/>
        </authorList>
    </citation>
    <scope>NUCLEOTIDE SEQUENCE [LARGE SCALE GENOMIC DNA]</scope>
</reference>
<sequence>MYNTEFTGIYWSVRKKSNSWICPISTVGHWILSYQHQKSEITKLIHASVTLTSLDSTSDGNGREPYA</sequence>
<protein>
    <submittedName>
        <fullName evidence="1">Uncharacterized protein</fullName>
    </submittedName>
</protein>
<dbReference type="AlphaFoldDB" id="A0A8S1C1D4"/>
<comment type="caution">
    <text evidence="1">The sequence shown here is derived from an EMBL/GenBank/DDBJ whole genome shotgun (WGS) entry which is preliminary data.</text>
</comment>
<dbReference type="Proteomes" id="UP000494165">
    <property type="component" value="Unassembled WGS sequence"/>
</dbReference>
<proteinExistence type="predicted"/>
<keyword evidence="2" id="KW-1185">Reference proteome</keyword>
<gene>
    <name evidence="1" type="ORF">CLODIP_2_CD07841</name>
</gene>
<organism evidence="1 2">
    <name type="scientific">Cloeon dipterum</name>
    <dbReference type="NCBI Taxonomy" id="197152"/>
    <lineage>
        <taxon>Eukaryota</taxon>
        <taxon>Metazoa</taxon>
        <taxon>Ecdysozoa</taxon>
        <taxon>Arthropoda</taxon>
        <taxon>Hexapoda</taxon>
        <taxon>Insecta</taxon>
        <taxon>Pterygota</taxon>
        <taxon>Palaeoptera</taxon>
        <taxon>Ephemeroptera</taxon>
        <taxon>Pisciforma</taxon>
        <taxon>Baetidae</taxon>
        <taxon>Cloeon</taxon>
    </lineage>
</organism>
<dbReference type="EMBL" id="CADEPI010000002">
    <property type="protein sequence ID" value="CAB3359904.1"/>
    <property type="molecule type" value="Genomic_DNA"/>
</dbReference>